<proteinExistence type="predicted"/>
<protein>
    <submittedName>
        <fullName evidence="1">Uncharacterized protein</fullName>
    </submittedName>
</protein>
<dbReference type="InterPro" id="IPR054219">
    <property type="entry name" value="DUF6939"/>
</dbReference>
<organism evidence="1 2">
    <name type="scientific">Hymenobacter glaciei</name>
    <dbReference type="NCBI Taxonomy" id="877209"/>
    <lineage>
        <taxon>Bacteria</taxon>
        <taxon>Pseudomonadati</taxon>
        <taxon>Bacteroidota</taxon>
        <taxon>Cytophagia</taxon>
        <taxon>Cytophagales</taxon>
        <taxon>Hymenobacteraceae</taxon>
        <taxon>Hymenobacter</taxon>
    </lineage>
</organism>
<evidence type="ECO:0000313" key="1">
    <source>
        <dbReference type="EMBL" id="GAA4027336.1"/>
    </source>
</evidence>
<comment type="caution">
    <text evidence="1">The sequence shown here is derived from an EMBL/GenBank/DDBJ whole genome shotgun (WGS) entry which is preliminary data.</text>
</comment>
<accession>A0ABP7TKB1</accession>
<dbReference type="EMBL" id="BAABDK010000010">
    <property type="protein sequence ID" value="GAA4027336.1"/>
    <property type="molecule type" value="Genomic_DNA"/>
</dbReference>
<keyword evidence="2" id="KW-1185">Reference proteome</keyword>
<dbReference type="Pfam" id="PF22075">
    <property type="entry name" value="DUF6939"/>
    <property type="match status" value="1"/>
</dbReference>
<name>A0ABP7TKB1_9BACT</name>
<sequence>MPVYVENRRTSRSTLLSRYDNPTIIDTTSQATMPYRKLSPFYPHGNIPIPFSQGYYAVSVEGIWQGLKVFVNSDIDQSKFAVSNMRGIKRTSKANGQIIGHRKGVEGKAILDYVTAKKEIYIPCYTWVIEQYLQDEMASLSKIAANSSLILLDYNTGSDPFDLTKPVSHATLCKNHLEALV</sequence>
<evidence type="ECO:0000313" key="2">
    <source>
        <dbReference type="Proteomes" id="UP001501469"/>
    </source>
</evidence>
<dbReference type="RefSeq" id="WP_345050856.1">
    <property type="nucleotide sequence ID" value="NZ_BAABDK010000010.1"/>
</dbReference>
<gene>
    <name evidence="1" type="ORF">GCM10022409_09140</name>
</gene>
<reference evidence="2" key="1">
    <citation type="journal article" date="2019" name="Int. J. Syst. Evol. Microbiol.">
        <title>The Global Catalogue of Microorganisms (GCM) 10K type strain sequencing project: providing services to taxonomists for standard genome sequencing and annotation.</title>
        <authorList>
            <consortium name="The Broad Institute Genomics Platform"/>
            <consortium name="The Broad Institute Genome Sequencing Center for Infectious Disease"/>
            <person name="Wu L."/>
            <person name="Ma J."/>
        </authorList>
    </citation>
    <scope>NUCLEOTIDE SEQUENCE [LARGE SCALE GENOMIC DNA]</scope>
    <source>
        <strain evidence="2">JCM 17225</strain>
    </source>
</reference>
<dbReference type="Proteomes" id="UP001501469">
    <property type="component" value="Unassembled WGS sequence"/>
</dbReference>